<dbReference type="Proteomes" id="UP001229421">
    <property type="component" value="Unassembled WGS sequence"/>
</dbReference>
<dbReference type="EMBL" id="JAUHHV010000002">
    <property type="protein sequence ID" value="KAK1434122.1"/>
    <property type="molecule type" value="Genomic_DNA"/>
</dbReference>
<name>A0AAD8L3J6_TARER</name>
<sequence length="105" mass="11693">MKELTEVCSCRNLPLKMANHSVCVGYNFYGGGERKAGDLRETCGVSLTGELINLWEITFITAYHGNVLQSSLGVSYAWCKTKETNKIVGSGGILELPERMLYRRD</sequence>
<organism evidence="1 2">
    <name type="scientific">Tagetes erecta</name>
    <name type="common">African marigold</name>
    <dbReference type="NCBI Taxonomy" id="13708"/>
    <lineage>
        <taxon>Eukaryota</taxon>
        <taxon>Viridiplantae</taxon>
        <taxon>Streptophyta</taxon>
        <taxon>Embryophyta</taxon>
        <taxon>Tracheophyta</taxon>
        <taxon>Spermatophyta</taxon>
        <taxon>Magnoliopsida</taxon>
        <taxon>eudicotyledons</taxon>
        <taxon>Gunneridae</taxon>
        <taxon>Pentapetalae</taxon>
        <taxon>asterids</taxon>
        <taxon>campanulids</taxon>
        <taxon>Asterales</taxon>
        <taxon>Asteraceae</taxon>
        <taxon>Asteroideae</taxon>
        <taxon>Heliantheae alliance</taxon>
        <taxon>Tageteae</taxon>
        <taxon>Tagetes</taxon>
    </lineage>
</organism>
<dbReference type="AlphaFoldDB" id="A0AAD8L3J6"/>
<evidence type="ECO:0000313" key="1">
    <source>
        <dbReference type="EMBL" id="KAK1434122.1"/>
    </source>
</evidence>
<protein>
    <submittedName>
        <fullName evidence="1">Uncharacterized protein</fullName>
    </submittedName>
</protein>
<proteinExistence type="predicted"/>
<accession>A0AAD8L3J6</accession>
<reference evidence="1" key="1">
    <citation type="journal article" date="2023" name="bioRxiv">
        <title>Improved chromosome-level genome assembly for marigold (Tagetes erecta).</title>
        <authorList>
            <person name="Jiang F."/>
            <person name="Yuan L."/>
            <person name="Wang S."/>
            <person name="Wang H."/>
            <person name="Xu D."/>
            <person name="Wang A."/>
            <person name="Fan W."/>
        </authorList>
    </citation>
    <scope>NUCLEOTIDE SEQUENCE</scope>
    <source>
        <strain evidence="1">WSJ</strain>
        <tissue evidence="1">Leaf</tissue>
    </source>
</reference>
<gene>
    <name evidence="1" type="ORF">QVD17_11040</name>
</gene>
<evidence type="ECO:0000313" key="2">
    <source>
        <dbReference type="Proteomes" id="UP001229421"/>
    </source>
</evidence>
<keyword evidence="2" id="KW-1185">Reference proteome</keyword>
<comment type="caution">
    <text evidence="1">The sequence shown here is derived from an EMBL/GenBank/DDBJ whole genome shotgun (WGS) entry which is preliminary data.</text>
</comment>